<protein>
    <submittedName>
        <fullName evidence="5">Choice-of-anchor M domain-containing protein</fullName>
    </submittedName>
</protein>
<accession>A0ABW5XD88</accession>
<dbReference type="PANTHER" id="PTHR13817">
    <property type="entry name" value="TITIN"/>
    <property type="match status" value="1"/>
</dbReference>
<evidence type="ECO:0000256" key="3">
    <source>
        <dbReference type="ARBA" id="ARBA00023326"/>
    </source>
</evidence>
<keyword evidence="2" id="KW-0326">Glycosidase</keyword>
<dbReference type="SUPFAM" id="SSF49265">
    <property type="entry name" value="Fibronectin type III"/>
    <property type="match status" value="1"/>
</dbReference>
<dbReference type="SMART" id="SM00060">
    <property type="entry name" value="FN3"/>
    <property type="match status" value="1"/>
</dbReference>
<feature type="domain" description="Fibronectin type-III" evidence="4">
    <location>
        <begin position="849"/>
        <end position="942"/>
    </location>
</feature>
<dbReference type="Gene3D" id="2.60.40.2700">
    <property type="match status" value="3"/>
</dbReference>
<evidence type="ECO:0000313" key="6">
    <source>
        <dbReference type="Proteomes" id="UP001597391"/>
    </source>
</evidence>
<dbReference type="InterPro" id="IPR013783">
    <property type="entry name" value="Ig-like_fold"/>
</dbReference>
<dbReference type="Pfam" id="PF16640">
    <property type="entry name" value="Big_3_5"/>
    <property type="match status" value="1"/>
</dbReference>
<dbReference type="InterPro" id="IPR022435">
    <property type="entry name" value="Surface-anchored_actinobac"/>
</dbReference>
<evidence type="ECO:0000259" key="4">
    <source>
        <dbReference type="PROSITE" id="PS50853"/>
    </source>
</evidence>
<comment type="caution">
    <text evidence="5">The sequence shown here is derived from an EMBL/GenBank/DDBJ whole genome shotgun (WGS) entry which is preliminary data.</text>
</comment>
<dbReference type="Proteomes" id="UP001597391">
    <property type="component" value="Unassembled WGS sequence"/>
</dbReference>
<dbReference type="PROSITE" id="PS50853">
    <property type="entry name" value="FN3"/>
    <property type="match status" value="1"/>
</dbReference>
<dbReference type="Pfam" id="PF00041">
    <property type="entry name" value="fn3"/>
    <property type="match status" value="1"/>
</dbReference>
<dbReference type="NCBIfam" id="TIGR03769">
    <property type="entry name" value="P_ac_wall_RPT"/>
    <property type="match status" value="1"/>
</dbReference>
<evidence type="ECO:0000256" key="2">
    <source>
        <dbReference type="ARBA" id="ARBA00023295"/>
    </source>
</evidence>
<keyword evidence="3" id="KW-0119">Carbohydrate metabolism</keyword>
<dbReference type="Gene3D" id="2.60.40.10">
    <property type="entry name" value="Immunoglobulins"/>
    <property type="match status" value="2"/>
</dbReference>
<dbReference type="InterPro" id="IPR036116">
    <property type="entry name" value="FN3_sf"/>
</dbReference>
<keyword evidence="6" id="KW-1185">Reference proteome</keyword>
<name>A0ABW5XD88_9MICO</name>
<dbReference type="PANTHER" id="PTHR13817:SF151">
    <property type="entry name" value="TITIN"/>
    <property type="match status" value="1"/>
</dbReference>
<evidence type="ECO:0000256" key="1">
    <source>
        <dbReference type="ARBA" id="ARBA00022737"/>
    </source>
</evidence>
<reference evidence="6" key="1">
    <citation type="journal article" date="2019" name="Int. J. Syst. Evol. Microbiol.">
        <title>The Global Catalogue of Microorganisms (GCM) 10K type strain sequencing project: providing services to taxonomists for standard genome sequencing and annotation.</title>
        <authorList>
            <consortium name="The Broad Institute Genomics Platform"/>
            <consortium name="The Broad Institute Genome Sequencing Center for Infectious Disease"/>
            <person name="Wu L."/>
            <person name="Ma J."/>
        </authorList>
    </citation>
    <scope>NUCLEOTIDE SEQUENCE [LARGE SCALE GENOMIC DNA]</scope>
    <source>
        <strain evidence="6">KCTC 33576</strain>
    </source>
</reference>
<evidence type="ECO:0000313" key="5">
    <source>
        <dbReference type="EMBL" id="MFD2840456.1"/>
    </source>
</evidence>
<keyword evidence="2" id="KW-0378">Hydrolase</keyword>
<dbReference type="InterPro" id="IPR032109">
    <property type="entry name" value="Big_3_5"/>
</dbReference>
<dbReference type="EMBL" id="JBHUOP010000003">
    <property type="protein sequence ID" value="MFD2840456.1"/>
    <property type="molecule type" value="Genomic_DNA"/>
</dbReference>
<dbReference type="InterPro" id="IPR003961">
    <property type="entry name" value="FN3_dom"/>
</dbReference>
<dbReference type="CDD" id="cd00063">
    <property type="entry name" value="FN3"/>
    <property type="match status" value="1"/>
</dbReference>
<dbReference type="InterPro" id="IPR050964">
    <property type="entry name" value="Striated_Muscle_Regulatory"/>
</dbReference>
<gene>
    <name evidence="5" type="ORF">ACFSYH_07695</name>
</gene>
<sequence length="1215" mass="127855">MTQTKPASRVVHIPRARLASKGPVFTKLSAVLTALAVAASGVFLSPQTAHANEGSAPTPREYRVLETEHSDTIATFWDEGDFNLGAKADIDGDLGVRFPAEGILVHLNDLARDDSWPAGQEHVAEAGSTVWLAPQARKDGVVWPGFSTESVPTGVLNSNITFTLDSITGPGDVEVWTSDSFGGVQERLWSSDENVKSFSRPIGTHMHANWAFTAAGTYQFTVTASATTAEGAAVLDTKTYTFVTGPLAEQATTSTALHIEGESTVTEGTPIKFHATVTPASAEGYVEFRNGTTVLGHDEVENGEAELETTGLGIGTHSITAHFVPKIANHASASISDAVTVTVMNAEGVPFSIAGIQESYSPGDMLMVTLTGYTLGEGEQVRWRIRPIGSDSANGLTLTTAPSSTYSTVLDIADDGYEISAQVRQGSTAIATTGWVPLVVTSSAVALPTPVIGAATPLPMYNGDRMVLDYPPVQLAEGESAQLVFRTSSSRWSPVAANTRFANVTESAEQASFHVRNTGTFSFAVRVVKDGIGIRQSSAVTANVGFYEAHVENVQSLYRAGQTLTATGRYFPLRDGVDDVSYEWRWYAPDNTFIVLDAGLGTPPPVVRELTAADNGSRLYLTISRPNFNGSSSASARINVTDTAGQIFQFPPVSEHYHQNDNVDLRASIDPALSEDDTVEWEWKWPGGTWQPFPGMPRLGQQIKAEQAMDGVEVRATLRLADNTHEPMVAGPLTIHVDDHGGAARQQPTIAGPAEAVTVGDEVTLTRTLPSNGQTILTEHRWERLAAGAEEWTVITGESSAELSFPARTADDGAQYRVSIFKPTGQVAYGPSPAVTLAVEADNTPDPTVPAAPIRPGITVDGSTVSVTWLAPTDGGSVITGYTVTLTPASGASITQEIVADANSAMFADVPAGTWTATVAAINAIGSSEASRASESVTIAVPVAPVKDFTSVAVTISGNAKVGSTLTAKATATPTADKFSYQWLVDGKAVAGATRSTYVVAAGDAGKKLSVKVTASKSGYTAKTVTSTQVSVAKAAVKAFTKSSVTVSGKAQVAKTLTAKATFSPKADKVSYQWLRNGKAIKGATKSKYKVVAADAGKKLTVKATASKSGYATKSVTSKATAKVAKAKFAKVTTKVTGTAKVGKTLKVKVTVKPKASKVSYQWLRNGKAIKGATKASYKVKRADVGKKISVKVSVKKSGYSNKSVTSKRTKTIAR</sequence>
<organism evidence="5 6">
    <name type="scientific">Populibacterium corticicola</name>
    <dbReference type="NCBI Taxonomy" id="1812826"/>
    <lineage>
        <taxon>Bacteria</taxon>
        <taxon>Bacillati</taxon>
        <taxon>Actinomycetota</taxon>
        <taxon>Actinomycetes</taxon>
        <taxon>Micrococcales</taxon>
        <taxon>Jonesiaceae</taxon>
        <taxon>Populibacterium</taxon>
    </lineage>
</organism>
<proteinExistence type="predicted"/>
<dbReference type="NCBIfam" id="NF038134">
    <property type="entry name" value="choice_anch_M"/>
    <property type="match status" value="1"/>
</dbReference>
<keyword evidence="3" id="KW-0624">Polysaccharide degradation</keyword>
<keyword evidence="1" id="KW-0677">Repeat</keyword>